<keyword evidence="1" id="KW-1133">Transmembrane helix</keyword>
<gene>
    <name evidence="2" type="ORF">CSW08_07735</name>
</gene>
<evidence type="ECO:0000256" key="1">
    <source>
        <dbReference type="SAM" id="Phobius"/>
    </source>
</evidence>
<keyword evidence="3" id="KW-1185">Reference proteome</keyword>
<dbReference type="RefSeq" id="WP_106659336.1">
    <property type="nucleotide sequence ID" value="NZ_PJEO01000023.1"/>
</dbReference>
<dbReference type="OrthoDB" id="1452826at2"/>
<protein>
    <submittedName>
        <fullName evidence="2">Uncharacterized protein</fullName>
    </submittedName>
</protein>
<sequence>MIITILLVIIIAPLVIQKIKWKEDEEKIEEAYTETSIKYIISIFFSIVASTVIALKANIPASSGHGGFIYIIGPGFLGILVLIAYLVCLSTFPEKKVIIGITAILINLSIGIWFMFS</sequence>
<keyword evidence="1" id="KW-0812">Transmembrane</keyword>
<feature type="transmembrane region" description="Helical" evidence="1">
    <location>
        <begin position="98"/>
        <end position="116"/>
    </location>
</feature>
<dbReference type="AlphaFoldDB" id="A0A2N3HKN8"/>
<dbReference type="Proteomes" id="UP000233435">
    <property type="component" value="Unassembled WGS sequence"/>
</dbReference>
<feature type="transmembrane region" description="Helical" evidence="1">
    <location>
        <begin position="67"/>
        <end position="92"/>
    </location>
</feature>
<feature type="transmembrane region" description="Helical" evidence="1">
    <location>
        <begin position="36"/>
        <end position="55"/>
    </location>
</feature>
<evidence type="ECO:0000313" key="2">
    <source>
        <dbReference type="EMBL" id="PKQ45507.1"/>
    </source>
</evidence>
<evidence type="ECO:0000313" key="3">
    <source>
        <dbReference type="Proteomes" id="UP000233435"/>
    </source>
</evidence>
<proteinExistence type="predicted"/>
<name>A0A2N3HKN8_9FLAO</name>
<accession>A0A2N3HKN8</accession>
<organism evidence="2 3">
    <name type="scientific">Confluentibacter flavum</name>
    <dbReference type="NCBI Taxonomy" id="1909700"/>
    <lineage>
        <taxon>Bacteria</taxon>
        <taxon>Pseudomonadati</taxon>
        <taxon>Bacteroidota</taxon>
        <taxon>Flavobacteriia</taxon>
        <taxon>Flavobacteriales</taxon>
        <taxon>Flavobacteriaceae</taxon>
        <taxon>Confluentibacter</taxon>
    </lineage>
</organism>
<dbReference type="EMBL" id="PJEO01000023">
    <property type="protein sequence ID" value="PKQ45507.1"/>
    <property type="molecule type" value="Genomic_DNA"/>
</dbReference>
<reference evidence="2 3" key="1">
    <citation type="submission" date="2017-12" db="EMBL/GenBank/DDBJ databases">
        <title>Confluentibacter flavum sp. nov., isolated from the saline lake.</title>
        <authorList>
            <person name="Yu L."/>
        </authorList>
    </citation>
    <scope>NUCLEOTIDE SEQUENCE [LARGE SCALE GENOMIC DNA]</scope>
    <source>
        <strain evidence="2 3">3B</strain>
    </source>
</reference>
<keyword evidence="1" id="KW-0472">Membrane</keyword>
<comment type="caution">
    <text evidence="2">The sequence shown here is derived from an EMBL/GenBank/DDBJ whole genome shotgun (WGS) entry which is preliminary data.</text>
</comment>